<reference evidence="2 3" key="1">
    <citation type="journal article" date="2020" name="ISME J.">
        <title>Uncovering the hidden diversity of litter-decomposition mechanisms in mushroom-forming fungi.</title>
        <authorList>
            <person name="Floudas D."/>
            <person name="Bentzer J."/>
            <person name="Ahren D."/>
            <person name="Johansson T."/>
            <person name="Persson P."/>
            <person name="Tunlid A."/>
        </authorList>
    </citation>
    <scope>NUCLEOTIDE SEQUENCE [LARGE SCALE GENOMIC DNA]</scope>
    <source>
        <strain evidence="2 3">CBS 291.85</strain>
    </source>
</reference>
<dbReference type="EMBL" id="JAACJM010000394">
    <property type="protein sequence ID" value="KAF5323217.1"/>
    <property type="molecule type" value="Genomic_DNA"/>
</dbReference>
<name>A0A8H5F4G1_9AGAR</name>
<evidence type="ECO:0000313" key="2">
    <source>
        <dbReference type="EMBL" id="KAF5323217.1"/>
    </source>
</evidence>
<accession>A0A8H5F4G1</accession>
<organism evidence="2 3">
    <name type="scientific">Tetrapyrgos nigripes</name>
    <dbReference type="NCBI Taxonomy" id="182062"/>
    <lineage>
        <taxon>Eukaryota</taxon>
        <taxon>Fungi</taxon>
        <taxon>Dikarya</taxon>
        <taxon>Basidiomycota</taxon>
        <taxon>Agaricomycotina</taxon>
        <taxon>Agaricomycetes</taxon>
        <taxon>Agaricomycetidae</taxon>
        <taxon>Agaricales</taxon>
        <taxon>Marasmiineae</taxon>
        <taxon>Marasmiaceae</taxon>
        <taxon>Tetrapyrgos</taxon>
    </lineage>
</organism>
<dbReference type="AlphaFoldDB" id="A0A8H5F4G1"/>
<protein>
    <submittedName>
        <fullName evidence="2">Uncharacterized protein</fullName>
    </submittedName>
</protein>
<dbReference type="Proteomes" id="UP000559256">
    <property type="component" value="Unassembled WGS sequence"/>
</dbReference>
<evidence type="ECO:0000313" key="3">
    <source>
        <dbReference type="Proteomes" id="UP000559256"/>
    </source>
</evidence>
<sequence>MSRRNLSNIPDPGVEDGDQINIPGMTIGRLEPAEGFSSFAGYWSHVFRDQRNSAFETRQYKHGRARDKERVVGRSPSHLDFNAELSSRDDQARYQDKDKDAMVVDDLSGDQADISATFKVSLHSEESDDRKKELNTGASMHTPKEPSNPRQQQNVTSVWFPDATGFQFNNSVMNNYAIGKHFNLV</sequence>
<feature type="region of interest" description="Disordered" evidence="1">
    <location>
        <begin position="121"/>
        <end position="153"/>
    </location>
</feature>
<keyword evidence="3" id="KW-1185">Reference proteome</keyword>
<feature type="compositionally biased region" description="Basic and acidic residues" evidence="1">
    <location>
        <begin position="86"/>
        <end position="100"/>
    </location>
</feature>
<feature type="region of interest" description="Disordered" evidence="1">
    <location>
        <begin position="1"/>
        <end position="20"/>
    </location>
</feature>
<feature type="compositionally biased region" description="Basic and acidic residues" evidence="1">
    <location>
        <begin position="122"/>
        <end position="134"/>
    </location>
</feature>
<gene>
    <name evidence="2" type="ORF">D9758_018108</name>
</gene>
<feature type="region of interest" description="Disordered" evidence="1">
    <location>
        <begin position="59"/>
        <end position="100"/>
    </location>
</feature>
<comment type="caution">
    <text evidence="2">The sequence shown here is derived from an EMBL/GenBank/DDBJ whole genome shotgun (WGS) entry which is preliminary data.</text>
</comment>
<proteinExistence type="predicted"/>
<evidence type="ECO:0000256" key="1">
    <source>
        <dbReference type="SAM" id="MobiDB-lite"/>
    </source>
</evidence>